<evidence type="ECO:0000313" key="1">
    <source>
        <dbReference type="EMBL" id="JAD34537.1"/>
    </source>
</evidence>
<dbReference type="EMBL" id="GBRH01263358">
    <property type="protein sequence ID" value="JAD34537.1"/>
    <property type="molecule type" value="Transcribed_RNA"/>
</dbReference>
<proteinExistence type="predicted"/>
<name>A0A0A8ZI58_ARUDO</name>
<accession>A0A0A8ZI58</accession>
<sequence>MYREKMFLDFLPWKPYTMLRIALELDMPH</sequence>
<organism evidence="1">
    <name type="scientific">Arundo donax</name>
    <name type="common">Giant reed</name>
    <name type="synonym">Donax arundinaceus</name>
    <dbReference type="NCBI Taxonomy" id="35708"/>
    <lineage>
        <taxon>Eukaryota</taxon>
        <taxon>Viridiplantae</taxon>
        <taxon>Streptophyta</taxon>
        <taxon>Embryophyta</taxon>
        <taxon>Tracheophyta</taxon>
        <taxon>Spermatophyta</taxon>
        <taxon>Magnoliopsida</taxon>
        <taxon>Liliopsida</taxon>
        <taxon>Poales</taxon>
        <taxon>Poaceae</taxon>
        <taxon>PACMAD clade</taxon>
        <taxon>Arundinoideae</taxon>
        <taxon>Arundineae</taxon>
        <taxon>Arundo</taxon>
    </lineage>
</organism>
<reference evidence="1" key="2">
    <citation type="journal article" date="2015" name="Data Brief">
        <title>Shoot transcriptome of the giant reed, Arundo donax.</title>
        <authorList>
            <person name="Barrero R.A."/>
            <person name="Guerrero F.D."/>
            <person name="Moolhuijzen P."/>
            <person name="Goolsby J.A."/>
            <person name="Tidwell J."/>
            <person name="Bellgard S.E."/>
            <person name="Bellgard M.I."/>
        </authorList>
    </citation>
    <scope>NUCLEOTIDE SEQUENCE</scope>
    <source>
        <tissue evidence="1">Shoot tissue taken approximately 20 cm above the soil surface</tissue>
    </source>
</reference>
<dbReference type="AlphaFoldDB" id="A0A0A8ZI58"/>
<reference evidence="1" key="1">
    <citation type="submission" date="2014-09" db="EMBL/GenBank/DDBJ databases">
        <authorList>
            <person name="Magalhaes I.L.F."/>
            <person name="Oliveira U."/>
            <person name="Santos F.R."/>
            <person name="Vidigal T.H.D.A."/>
            <person name="Brescovit A.D."/>
            <person name="Santos A.J."/>
        </authorList>
    </citation>
    <scope>NUCLEOTIDE SEQUENCE</scope>
    <source>
        <tissue evidence="1">Shoot tissue taken approximately 20 cm above the soil surface</tissue>
    </source>
</reference>
<protein>
    <submittedName>
        <fullName evidence="1">Uncharacterized protein</fullName>
    </submittedName>
</protein>